<evidence type="ECO:0000256" key="7">
    <source>
        <dbReference type="RuleBase" id="RU003346"/>
    </source>
</evidence>
<feature type="transmembrane region" description="Helical" evidence="8">
    <location>
        <begin position="296"/>
        <end position="318"/>
    </location>
</feature>
<feature type="transmembrane region" description="Helical" evidence="8">
    <location>
        <begin position="466"/>
        <end position="485"/>
    </location>
</feature>
<dbReference type="PANTHER" id="PTHR48022">
    <property type="entry name" value="PLASTIDIC GLUCOSE TRANSPORTER 4"/>
    <property type="match status" value="1"/>
</dbReference>
<dbReference type="InterPro" id="IPR036259">
    <property type="entry name" value="MFS_trans_sf"/>
</dbReference>
<feature type="transmembrane region" description="Helical" evidence="8">
    <location>
        <begin position="86"/>
        <end position="107"/>
    </location>
</feature>
<gene>
    <name evidence="10" type="ORF">BDV41DRAFT_576728</name>
</gene>
<evidence type="ECO:0000259" key="9">
    <source>
        <dbReference type="PROSITE" id="PS50850"/>
    </source>
</evidence>
<dbReference type="Pfam" id="PF00083">
    <property type="entry name" value="Sugar_tr"/>
    <property type="match status" value="1"/>
</dbReference>
<keyword evidence="5 8" id="KW-1133">Transmembrane helix</keyword>
<dbReference type="GO" id="GO:0005351">
    <property type="term" value="F:carbohydrate:proton symporter activity"/>
    <property type="evidence" value="ECO:0007669"/>
    <property type="project" value="TreeGrafter"/>
</dbReference>
<feature type="transmembrane region" description="Helical" evidence="8">
    <location>
        <begin position="209"/>
        <end position="230"/>
    </location>
</feature>
<protein>
    <submittedName>
        <fullName evidence="10">General substrate transporter</fullName>
    </submittedName>
</protein>
<dbReference type="InterPro" id="IPR020846">
    <property type="entry name" value="MFS_dom"/>
</dbReference>
<evidence type="ECO:0000256" key="1">
    <source>
        <dbReference type="ARBA" id="ARBA00004141"/>
    </source>
</evidence>
<reference evidence="11" key="1">
    <citation type="submission" date="2019-04" db="EMBL/GenBank/DDBJ databases">
        <title>Friends and foes A comparative genomics studyof 23 Aspergillus species from section Flavi.</title>
        <authorList>
            <consortium name="DOE Joint Genome Institute"/>
            <person name="Kjaerbolling I."/>
            <person name="Vesth T."/>
            <person name="Frisvad J.C."/>
            <person name="Nybo J.L."/>
            <person name="Theobald S."/>
            <person name="Kildgaard S."/>
            <person name="Isbrandt T."/>
            <person name="Kuo A."/>
            <person name="Sato A."/>
            <person name="Lyhne E.K."/>
            <person name="Kogle M.E."/>
            <person name="Wiebenga A."/>
            <person name="Kun R.S."/>
            <person name="Lubbers R.J."/>
            <person name="Makela M.R."/>
            <person name="Barry K."/>
            <person name="Chovatia M."/>
            <person name="Clum A."/>
            <person name="Daum C."/>
            <person name="Haridas S."/>
            <person name="He G."/>
            <person name="LaButti K."/>
            <person name="Lipzen A."/>
            <person name="Mondo S."/>
            <person name="Riley R."/>
            <person name="Salamov A."/>
            <person name="Simmons B.A."/>
            <person name="Magnuson J.K."/>
            <person name="Henrissat B."/>
            <person name="Mortensen U.H."/>
            <person name="Larsen T.O."/>
            <person name="Devries R.P."/>
            <person name="Grigoriev I.V."/>
            <person name="Machida M."/>
            <person name="Baker S.E."/>
            <person name="Andersen M.R."/>
        </authorList>
    </citation>
    <scope>NUCLEOTIDE SEQUENCE [LARGE SCALE GENOMIC DNA]</scope>
    <source>
        <strain evidence="11">CBS 130015</strain>
    </source>
</reference>
<evidence type="ECO:0000256" key="5">
    <source>
        <dbReference type="ARBA" id="ARBA00022989"/>
    </source>
</evidence>
<evidence type="ECO:0000256" key="4">
    <source>
        <dbReference type="ARBA" id="ARBA00022692"/>
    </source>
</evidence>
<feature type="transmembrane region" description="Helical" evidence="8">
    <location>
        <begin position="366"/>
        <end position="389"/>
    </location>
</feature>
<sequence>MAFMGFTGSALARARVCFIIVPAFLLFGYNQSNIGGVLDYPSFVKHFPSIDTSNTTGSVKDRNATAQGKLTDIIAYPLSLIPNHSVSSIGTVVAIYTIGCLIGALGVTQLGNRIGRRKSLTVVAAIAATGLIIQATSYNIGQLVVGRIISGIGTGGVNAVVPVWQSECTKPRSRGKNVVIIGVFIASGIAIAGWVNVGLSYMEENEVSWRLPLALPISFTLMIMSFTMSFPESPRWLVSKGHMEEARIAMHALADEDSLSHEAIGSEIENISSALQDASDSERGFVNLFKREPQRLFYRLCLAIGINFCAQMTGANVISYYGKTIFKESLGLEAKKASLLNAGVLTWKIFAAISAYLSVDRFGRKPLFVISSLGMAVSMAGLAGTVWAIDNRHTFGASVAATFFLFFYMSFFPLGFLGANFLYSAEIAPQDLRIHLAAIGTATHWLFNFVIAEITPIAFVTIRWKYYIVYAVIGFSVTFMVYFLFPETKGRSLEEMDHLFADPEHWWQVTAYARTSKVDDMTALDVLSRDEKVESAKHIEKVQDRGR</sequence>
<accession>A0A5N6VYS8</accession>
<dbReference type="PANTHER" id="PTHR48022:SF45">
    <property type="entry name" value="MAJOR FACILITATOR SUPERFAMILY (MFS) PROFILE DOMAIN-CONTAINING PROTEIN-RELATED"/>
    <property type="match status" value="1"/>
</dbReference>
<proteinExistence type="inferred from homology"/>
<dbReference type="InterPro" id="IPR003663">
    <property type="entry name" value="Sugar/inositol_transpt"/>
</dbReference>
<keyword evidence="11" id="KW-1185">Reference proteome</keyword>
<dbReference type="EMBL" id="ML738325">
    <property type="protein sequence ID" value="KAE8313502.1"/>
    <property type="molecule type" value="Genomic_DNA"/>
</dbReference>
<evidence type="ECO:0000256" key="6">
    <source>
        <dbReference type="ARBA" id="ARBA00023136"/>
    </source>
</evidence>
<dbReference type="AlphaFoldDB" id="A0A5N6VYS8"/>
<dbReference type="InterPro" id="IPR005828">
    <property type="entry name" value="MFS_sugar_transport-like"/>
</dbReference>
<evidence type="ECO:0000256" key="8">
    <source>
        <dbReference type="SAM" id="Phobius"/>
    </source>
</evidence>
<keyword evidence="6 8" id="KW-0472">Membrane</keyword>
<evidence type="ECO:0000313" key="10">
    <source>
        <dbReference type="EMBL" id="KAE8313502.1"/>
    </source>
</evidence>
<name>A0A5N6VYS8_9EURO</name>
<organism evidence="10 11">
    <name type="scientific">Aspergillus transmontanensis</name>
    <dbReference type="NCBI Taxonomy" id="1034304"/>
    <lineage>
        <taxon>Eukaryota</taxon>
        <taxon>Fungi</taxon>
        <taxon>Dikarya</taxon>
        <taxon>Ascomycota</taxon>
        <taxon>Pezizomycotina</taxon>
        <taxon>Eurotiomycetes</taxon>
        <taxon>Eurotiomycetidae</taxon>
        <taxon>Eurotiales</taxon>
        <taxon>Aspergillaceae</taxon>
        <taxon>Aspergillus</taxon>
        <taxon>Aspergillus subgen. Circumdati</taxon>
    </lineage>
</organism>
<dbReference type="NCBIfam" id="TIGR00879">
    <property type="entry name" value="SP"/>
    <property type="match status" value="1"/>
</dbReference>
<evidence type="ECO:0000256" key="3">
    <source>
        <dbReference type="ARBA" id="ARBA00022448"/>
    </source>
</evidence>
<evidence type="ECO:0000313" key="11">
    <source>
        <dbReference type="Proteomes" id="UP000325433"/>
    </source>
</evidence>
<dbReference type="SUPFAM" id="SSF103473">
    <property type="entry name" value="MFS general substrate transporter"/>
    <property type="match status" value="1"/>
</dbReference>
<comment type="similarity">
    <text evidence="2 7">Belongs to the major facilitator superfamily. Sugar transporter (TC 2.A.1.1) family.</text>
</comment>
<evidence type="ECO:0000256" key="2">
    <source>
        <dbReference type="ARBA" id="ARBA00010992"/>
    </source>
</evidence>
<feature type="transmembrane region" description="Helical" evidence="8">
    <location>
        <begin position="177"/>
        <end position="197"/>
    </location>
</feature>
<dbReference type="InterPro" id="IPR050360">
    <property type="entry name" value="MFS_Sugar_Transporters"/>
</dbReference>
<feature type="transmembrane region" description="Helical" evidence="8">
    <location>
        <begin position="119"/>
        <end position="138"/>
    </location>
</feature>
<comment type="subcellular location">
    <subcellularLocation>
        <location evidence="1">Membrane</location>
        <topology evidence="1">Multi-pass membrane protein</topology>
    </subcellularLocation>
</comment>
<dbReference type="PRINTS" id="PR00171">
    <property type="entry name" value="SUGRTRNSPORT"/>
</dbReference>
<feature type="transmembrane region" description="Helical" evidence="8">
    <location>
        <begin position="395"/>
        <end position="422"/>
    </location>
</feature>
<feature type="transmembrane region" description="Helical" evidence="8">
    <location>
        <begin position="12"/>
        <end position="29"/>
    </location>
</feature>
<feature type="transmembrane region" description="Helical" evidence="8">
    <location>
        <begin position="144"/>
        <end position="165"/>
    </location>
</feature>
<dbReference type="Proteomes" id="UP000325433">
    <property type="component" value="Unassembled WGS sequence"/>
</dbReference>
<dbReference type="PROSITE" id="PS50850">
    <property type="entry name" value="MFS"/>
    <property type="match status" value="1"/>
</dbReference>
<dbReference type="Gene3D" id="1.20.1250.20">
    <property type="entry name" value="MFS general substrate transporter like domains"/>
    <property type="match status" value="1"/>
</dbReference>
<feature type="transmembrane region" description="Helical" evidence="8">
    <location>
        <begin position="338"/>
        <end position="359"/>
    </location>
</feature>
<feature type="transmembrane region" description="Helical" evidence="8">
    <location>
        <begin position="434"/>
        <end position="460"/>
    </location>
</feature>
<dbReference type="GO" id="GO:0016020">
    <property type="term" value="C:membrane"/>
    <property type="evidence" value="ECO:0007669"/>
    <property type="project" value="UniProtKB-SubCell"/>
</dbReference>
<keyword evidence="3 7" id="KW-0813">Transport</keyword>
<feature type="domain" description="Major facilitator superfamily (MFS) profile" evidence="9">
    <location>
        <begin position="16"/>
        <end position="489"/>
    </location>
</feature>
<keyword evidence="4 8" id="KW-0812">Transmembrane</keyword>